<gene>
    <name evidence="3" type="ORF">METZ01_LOCUS220296</name>
</gene>
<dbReference type="PANTHER" id="PTHR38730">
    <property type="entry name" value="SLL7028 PROTEIN"/>
    <property type="match status" value="1"/>
</dbReference>
<dbReference type="InterPro" id="IPR025154">
    <property type="entry name" value="Put_metallopeptidase_dom"/>
</dbReference>
<dbReference type="EMBL" id="UINC01052285">
    <property type="protein sequence ID" value="SVB67442.1"/>
    <property type="molecule type" value="Genomic_DNA"/>
</dbReference>
<dbReference type="PANTHER" id="PTHR38730:SF1">
    <property type="entry name" value="SLL7028 PROTEIN"/>
    <property type="match status" value="1"/>
</dbReference>
<feature type="compositionally biased region" description="Basic residues" evidence="1">
    <location>
        <begin position="16"/>
        <end position="27"/>
    </location>
</feature>
<evidence type="ECO:0000256" key="1">
    <source>
        <dbReference type="SAM" id="MobiDB-lite"/>
    </source>
</evidence>
<dbReference type="AlphaFoldDB" id="A0A382FXU7"/>
<proteinExistence type="predicted"/>
<feature type="region of interest" description="Disordered" evidence="1">
    <location>
        <begin position="1"/>
        <end position="39"/>
    </location>
</feature>
<organism evidence="3">
    <name type="scientific">marine metagenome</name>
    <dbReference type="NCBI Taxonomy" id="408172"/>
    <lineage>
        <taxon>unclassified sequences</taxon>
        <taxon>metagenomes</taxon>
        <taxon>ecological metagenomes</taxon>
    </lineage>
</organism>
<feature type="domain" description="Putative metallopeptidase" evidence="2">
    <location>
        <begin position="45"/>
        <end position="191"/>
    </location>
</feature>
<name>A0A382FXU7_9ZZZZ</name>
<reference evidence="3" key="1">
    <citation type="submission" date="2018-05" db="EMBL/GenBank/DDBJ databases">
        <authorList>
            <person name="Lanie J.A."/>
            <person name="Ng W.-L."/>
            <person name="Kazmierczak K.M."/>
            <person name="Andrzejewski T.M."/>
            <person name="Davidsen T.M."/>
            <person name="Wayne K.J."/>
            <person name="Tettelin H."/>
            <person name="Glass J.I."/>
            <person name="Rusch D."/>
            <person name="Podicherti R."/>
            <person name="Tsui H.-C.T."/>
            <person name="Winkler M.E."/>
        </authorList>
    </citation>
    <scope>NUCLEOTIDE SEQUENCE</scope>
</reference>
<feature type="region of interest" description="Disordered" evidence="1">
    <location>
        <begin position="183"/>
        <end position="202"/>
    </location>
</feature>
<evidence type="ECO:0000313" key="3">
    <source>
        <dbReference type="EMBL" id="SVB67442.1"/>
    </source>
</evidence>
<feature type="non-terminal residue" evidence="3">
    <location>
        <position position="202"/>
    </location>
</feature>
<evidence type="ECO:0000259" key="2">
    <source>
        <dbReference type="Pfam" id="PF13203"/>
    </source>
</evidence>
<sequence length="202" mass="23111">MMNNKGLHMTPAPTKTLHKPPGAKKRIAKDSQYAPNSHQEKEVINKLTMARVRMLLNHPFFGNLVTRLVLTDASTWCHTLATDGKYLYFNAEFVNSLSDGEVIFGLAHEVGHCIYDHMSRREDRNPAYFNMAGDYIINYQLVQHNVGERITKVKILYDAKYDDKWTTEEVYDDIKDKQPKCETWDQHLDGEGGFGDGEGEGE</sequence>
<protein>
    <recommendedName>
        <fullName evidence="2">Putative metallopeptidase domain-containing protein</fullName>
    </recommendedName>
</protein>
<dbReference type="Pfam" id="PF13203">
    <property type="entry name" value="DUF2201_N"/>
    <property type="match status" value="1"/>
</dbReference>
<accession>A0A382FXU7</accession>